<accession>A0A7D9IKA3</accession>
<reference evidence="1" key="1">
    <citation type="submission" date="2020-04" db="EMBL/GenBank/DDBJ databases">
        <authorList>
            <person name="Alioto T."/>
            <person name="Alioto T."/>
            <person name="Gomez Garrido J."/>
        </authorList>
    </citation>
    <scope>NUCLEOTIDE SEQUENCE</scope>
    <source>
        <strain evidence="1">A484AB</strain>
    </source>
</reference>
<comment type="caution">
    <text evidence="1">The sequence shown here is derived from an EMBL/GenBank/DDBJ whole genome shotgun (WGS) entry which is preliminary data.</text>
</comment>
<gene>
    <name evidence="1" type="ORF">PACLA_8A020395</name>
</gene>
<dbReference type="PANTHER" id="PTHR33332">
    <property type="entry name" value="REVERSE TRANSCRIPTASE DOMAIN-CONTAINING PROTEIN"/>
    <property type="match status" value="1"/>
</dbReference>
<evidence type="ECO:0000313" key="1">
    <source>
        <dbReference type="EMBL" id="CAB4012518.1"/>
    </source>
</evidence>
<protein>
    <submittedName>
        <fullName evidence="1">Uncharacterized protein</fullName>
    </submittedName>
</protein>
<dbReference type="OrthoDB" id="8197232at2759"/>
<organism evidence="1 2">
    <name type="scientific">Paramuricea clavata</name>
    <name type="common">Red gorgonian</name>
    <name type="synonym">Violescent sea-whip</name>
    <dbReference type="NCBI Taxonomy" id="317549"/>
    <lineage>
        <taxon>Eukaryota</taxon>
        <taxon>Metazoa</taxon>
        <taxon>Cnidaria</taxon>
        <taxon>Anthozoa</taxon>
        <taxon>Octocorallia</taxon>
        <taxon>Malacalcyonacea</taxon>
        <taxon>Plexauridae</taxon>
        <taxon>Paramuricea</taxon>
    </lineage>
</organism>
<dbReference type="InterPro" id="IPR043502">
    <property type="entry name" value="DNA/RNA_pol_sf"/>
</dbReference>
<dbReference type="SUPFAM" id="SSF56672">
    <property type="entry name" value="DNA/RNA polymerases"/>
    <property type="match status" value="1"/>
</dbReference>
<dbReference type="InterPro" id="IPR000477">
    <property type="entry name" value="RT_dom"/>
</dbReference>
<keyword evidence="2" id="KW-1185">Reference proteome</keyword>
<proteinExistence type="predicted"/>
<dbReference type="EMBL" id="CACRXK020007541">
    <property type="protein sequence ID" value="CAB4012518.1"/>
    <property type="molecule type" value="Genomic_DNA"/>
</dbReference>
<dbReference type="AlphaFoldDB" id="A0A7D9IKA3"/>
<dbReference type="PROSITE" id="PS50878">
    <property type="entry name" value="RT_POL"/>
    <property type="match status" value="1"/>
</dbReference>
<sequence>MILHVGTNDIKDDTKSAEVVAAGILNLDALREAKTAYYKVQFDKVKHDPKQAWKTVNKILNRKQKCPDINSVKTQNGEITDPNELAESFNDYFTNIGPDIAKTIDKGNRNFTDYITRVTSNFKFQAVSESKVHRLLLSLNPGKSTGIDKIPAKIIRIASPVIANSLAKIFNRAITSESVPSEWKAARVTPLHKKGPRNLLNNYRPISILPVVSKVFEKVLYEQLHDYLVTNNLLSQHQFGFRRSHSTASALLDSTNEWFVNMDRGFFNIAVFLDLQKAFDTINHVVLLKKLDFYGLETSALNLLKSYLANRTQMCSVNGTLSRKKLITCGVPQGSILGPLLFLVYINDLPNSLEYSSTRMFADDTTLTVSGKSVADVEMAINYDLANVKRWLSANKLSLNLVKTEYLLIGSRHNVNNLALVPNVFVGDVQIKRVRETKALGVCIDEFLSWNKHIDKIAKKVSSGINIFY</sequence>
<dbReference type="Pfam" id="PF00078">
    <property type="entry name" value="RVT_1"/>
    <property type="match status" value="1"/>
</dbReference>
<dbReference type="Proteomes" id="UP001152795">
    <property type="component" value="Unassembled WGS sequence"/>
</dbReference>
<name>A0A7D9IKA3_PARCT</name>
<dbReference type="CDD" id="cd01650">
    <property type="entry name" value="RT_nLTR_like"/>
    <property type="match status" value="1"/>
</dbReference>
<evidence type="ECO:0000313" key="2">
    <source>
        <dbReference type="Proteomes" id="UP001152795"/>
    </source>
</evidence>